<name>A0AAV6PDS4_SOLSE</name>
<evidence type="ECO:0000313" key="3">
    <source>
        <dbReference type="Proteomes" id="UP000693946"/>
    </source>
</evidence>
<feature type="compositionally biased region" description="Basic residues" evidence="1">
    <location>
        <begin position="22"/>
        <end position="36"/>
    </location>
</feature>
<feature type="region of interest" description="Disordered" evidence="1">
    <location>
        <begin position="187"/>
        <end position="228"/>
    </location>
</feature>
<proteinExistence type="predicted"/>
<evidence type="ECO:0000313" key="2">
    <source>
        <dbReference type="EMBL" id="KAG7454043.1"/>
    </source>
</evidence>
<feature type="region of interest" description="Disordered" evidence="1">
    <location>
        <begin position="104"/>
        <end position="127"/>
    </location>
</feature>
<feature type="region of interest" description="Disordered" evidence="1">
    <location>
        <begin position="22"/>
        <end position="57"/>
    </location>
</feature>
<feature type="region of interest" description="Disordered" evidence="1">
    <location>
        <begin position="279"/>
        <end position="329"/>
    </location>
</feature>
<dbReference type="EMBL" id="JAGKHQ010001679">
    <property type="protein sequence ID" value="KAG7454043.1"/>
    <property type="molecule type" value="Genomic_DNA"/>
</dbReference>
<feature type="region of interest" description="Disordered" evidence="1">
    <location>
        <begin position="144"/>
        <end position="163"/>
    </location>
</feature>
<comment type="caution">
    <text evidence="2">The sequence shown here is derived from an EMBL/GenBank/DDBJ whole genome shotgun (WGS) entry which is preliminary data.</text>
</comment>
<feature type="compositionally biased region" description="Basic and acidic residues" evidence="1">
    <location>
        <begin position="300"/>
        <end position="310"/>
    </location>
</feature>
<protein>
    <submittedName>
        <fullName evidence="2">Uncharacterized protein</fullName>
    </submittedName>
</protein>
<feature type="compositionally biased region" description="Basic and acidic residues" evidence="1">
    <location>
        <begin position="37"/>
        <end position="57"/>
    </location>
</feature>
<gene>
    <name evidence="2" type="ORF">JOB18_047570</name>
</gene>
<organism evidence="2 3">
    <name type="scientific">Solea senegalensis</name>
    <name type="common">Senegalese sole</name>
    <dbReference type="NCBI Taxonomy" id="28829"/>
    <lineage>
        <taxon>Eukaryota</taxon>
        <taxon>Metazoa</taxon>
        <taxon>Chordata</taxon>
        <taxon>Craniata</taxon>
        <taxon>Vertebrata</taxon>
        <taxon>Euteleostomi</taxon>
        <taxon>Actinopterygii</taxon>
        <taxon>Neopterygii</taxon>
        <taxon>Teleostei</taxon>
        <taxon>Neoteleostei</taxon>
        <taxon>Acanthomorphata</taxon>
        <taxon>Carangaria</taxon>
        <taxon>Pleuronectiformes</taxon>
        <taxon>Pleuronectoidei</taxon>
        <taxon>Soleidae</taxon>
        <taxon>Solea</taxon>
    </lineage>
</organism>
<dbReference type="Proteomes" id="UP000693946">
    <property type="component" value="Unassembled WGS sequence"/>
</dbReference>
<feature type="compositionally biased region" description="Polar residues" evidence="1">
    <location>
        <begin position="108"/>
        <end position="122"/>
    </location>
</feature>
<feature type="compositionally biased region" description="Basic and acidic residues" evidence="1">
    <location>
        <begin position="147"/>
        <end position="156"/>
    </location>
</feature>
<keyword evidence="3" id="KW-1185">Reference proteome</keyword>
<accession>A0AAV6PDS4</accession>
<evidence type="ECO:0000256" key="1">
    <source>
        <dbReference type="SAM" id="MobiDB-lite"/>
    </source>
</evidence>
<dbReference type="AlphaFoldDB" id="A0AAV6PDS4"/>
<reference evidence="2 3" key="1">
    <citation type="journal article" date="2021" name="Sci. Rep.">
        <title>Chromosome anchoring in Senegalese sole (Solea senegalensis) reveals sex-associated markers and genome rearrangements in flatfish.</title>
        <authorList>
            <person name="Guerrero-Cozar I."/>
            <person name="Gomez-Garrido J."/>
            <person name="Berbel C."/>
            <person name="Martinez-Blanch J.F."/>
            <person name="Alioto T."/>
            <person name="Claros M.G."/>
            <person name="Gagnaire P.A."/>
            <person name="Manchado M."/>
        </authorList>
    </citation>
    <scope>NUCLEOTIDE SEQUENCE [LARGE SCALE GENOMIC DNA]</scope>
    <source>
        <strain evidence="2">Sse05_10M</strain>
    </source>
</reference>
<feature type="compositionally biased region" description="Polar residues" evidence="1">
    <location>
        <begin position="197"/>
        <end position="212"/>
    </location>
</feature>
<sequence>MFRTLLMSDFEERDFFWKSWKKKKKQQQKTKKKKKKKDDNDDNRVRDVMVEQKEKKPAHGLNDCLFLTQQKVKNSALCSKESQKKKKKKKKVVFDLSAGHVPIKRPTFVSSSPGSSRGQAQVSDDDVNSQDLFITQKIFRQPITELHSPEGQERSRTCLQDEDQSPVFTLQKTESLSFQRFTESKLTRVRRPDPLAASSTPPDVTDSQTQCCPSKRRSGGPSPLRHVTTQTENLFTPRLSSYLLFCQTRGAVQKVTPLDLSLPTRTRNHLGLDLSLPTRTRNHLDQRPASLPWSQVKAESSGDPRKDKSVDATASSEDGDPPCDTGRLDLTQVRAVQTRLNESFFFKTKGDEHAHRPESPLMKLTLGRDMKSRKSQRFL</sequence>